<keyword evidence="4" id="KW-1185">Reference proteome</keyword>
<accession>A0ABU5KHP9</accession>
<keyword evidence="1" id="KW-0812">Transmembrane</keyword>
<evidence type="ECO:0000259" key="2">
    <source>
        <dbReference type="Pfam" id="PF14317"/>
    </source>
</evidence>
<feature type="transmembrane region" description="Helical" evidence="1">
    <location>
        <begin position="33"/>
        <end position="49"/>
    </location>
</feature>
<proteinExistence type="predicted"/>
<dbReference type="EMBL" id="JAXQNN010000001">
    <property type="protein sequence ID" value="MDZ5710695.1"/>
    <property type="molecule type" value="Genomic_DNA"/>
</dbReference>
<organism evidence="3 4">
    <name type="scientific">Jeotgalibacillus haloalkalitolerans</name>
    <dbReference type="NCBI Taxonomy" id="3104292"/>
    <lineage>
        <taxon>Bacteria</taxon>
        <taxon>Bacillati</taxon>
        <taxon>Bacillota</taxon>
        <taxon>Bacilli</taxon>
        <taxon>Bacillales</taxon>
        <taxon>Caryophanaceae</taxon>
        <taxon>Jeotgalibacillus</taxon>
    </lineage>
</organism>
<sequence>MIQFKTTYTTQDYVDMQVKLQTLTGDLNNLKKRSTISLMLIVIILSWTFDLFSSLFGGIAAVLMIIAAGLIMPNLLEKTAVKNFNKQLSGRNMENSLGTVEFEVNEEGIIRKMQYSTLAFDWDGVIRIGEDDRNYYLFLSRTHVLFFPKQPEGLSEADQLRFESLIGQVRKRIREEYQQSRDASQ</sequence>
<gene>
    <name evidence="3" type="ORF">UFB30_00620</name>
</gene>
<protein>
    <submittedName>
        <fullName evidence="3">YcxB family protein</fullName>
    </submittedName>
</protein>
<comment type="caution">
    <text evidence="3">The sequence shown here is derived from an EMBL/GenBank/DDBJ whole genome shotgun (WGS) entry which is preliminary data.</text>
</comment>
<name>A0ABU5KHP9_9BACL</name>
<dbReference type="InterPro" id="IPR025588">
    <property type="entry name" value="YcxB-like_C"/>
</dbReference>
<dbReference type="RefSeq" id="WP_322419736.1">
    <property type="nucleotide sequence ID" value="NZ_JAXQNN010000001.1"/>
</dbReference>
<reference evidence="3 4" key="1">
    <citation type="submission" date="2023-12" db="EMBL/GenBank/DDBJ databases">
        <title>Jeotgalibacillus haloalkaliphilus sp. nov., a novel salt-tolerant bacteria, isolated from the estuary of the Fenhe River into the Yellow River.</title>
        <authorList>
            <person name="Li Y."/>
        </authorList>
    </citation>
    <scope>NUCLEOTIDE SEQUENCE [LARGE SCALE GENOMIC DNA]</scope>
    <source>
        <strain evidence="3 4">HH7-29</strain>
    </source>
</reference>
<feature type="domain" description="YcxB-like C-terminal" evidence="2">
    <location>
        <begin position="105"/>
        <end position="166"/>
    </location>
</feature>
<dbReference type="Proteomes" id="UP001292084">
    <property type="component" value="Unassembled WGS sequence"/>
</dbReference>
<evidence type="ECO:0000256" key="1">
    <source>
        <dbReference type="SAM" id="Phobius"/>
    </source>
</evidence>
<keyword evidence="1" id="KW-0472">Membrane</keyword>
<evidence type="ECO:0000313" key="3">
    <source>
        <dbReference type="EMBL" id="MDZ5710695.1"/>
    </source>
</evidence>
<keyword evidence="1" id="KW-1133">Transmembrane helix</keyword>
<dbReference type="Pfam" id="PF14317">
    <property type="entry name" value="YcxB"/>
    <property type="match status" value="1"/>
</dbReference>
<evidence type="ECO:0000313" key="4">
    <source>
        <dbReference type="Proteomes" id="UP001292084"/>
    </source>
</evidence>
<feature type="transmembrane region" description="Helical" evidence="1">
    <location>
        <begin position="55"/>
        <end position="76"/>
    </location>
</feature>